<dbReference type="InterPro" id="IPR003838">
    <property type="entry name" value="ABC3_permease_C"/>
</dbReference>
<feature type="transmembrane region" description="Helical" evidence="7">
    <location>
        <begin position="951"/>
        <end position="971"/>
    </location>
</feature>
<feature type="domain" description="ABC3 transporter permease C-terminal" evidence="8">
    <location>
        <begin position="857"/>
        <end position="965"/>
    </location>
</feature>
<feature type="transmembrane region" description="Helical" evidence="7">
    <location>
        <begin position="464"/>
        <end position="485"/>
    </location>
</feature>
<dbReference type="PANTHER" id="PTHR30572">
    <property type="entry name" value="MEMBRANE COMPONENT OF TRANSPORTER-RELATED"/>
    <property type="match status" value="1"/>
</dbReference>
<comment type="similarity">
    <text evidence="6">Belongs to the ABC-4 integral membrane protein family.</text>
</comment>
<reference evidence="9 10" key="1">
    <citation type="submission" date="2023-05" db="EMBL/GenBank/DDBJ databases">
        <title>[ruminococcus] sp. nov., isolated from a pig farm feces dump.</title>
        <authorList>
            <person name="Chang Y.-H."/>
        </authorList>
    </citation>
    <scope>NUCLEOTIDE SEQUENCE [LARGE SCALE GENOMIC DNA]</scope>
    <source>
        <strain evidence="9 10">YH-rum2234</strain>
    </source>
</reference>
<sequence length="990" mass="112124">MAKSIKELARLSGQGRRRENTSLFIVLFFLFFLVSAGTTWFSISRETEKQQRLDACGEWKAAVFHVDKEFADEIISNPANIRIGISRIAGIVLGPEAKEKIKELEKIGEEIIKMPKESWEKPYQSLLEAGMTGMGISEGELNAYLGGGNLLGTLDEGARELGRITVEEGAFPENINEIAMTRTCLLRMGYEERLGQEISFLVYSGENTASNDNMETRFQEKKYRLCGILTDYGGGWNSKGYDVASAIITDKAAEAYSWDPFYHVLTDVNGSVSDTIQIYGMPDKSMDTIHHFAYNYYSYDFFGTVDYSYLGMTLLIVFLGSAVVIFQMMGIQMKKRSRQVGLLKAIGATDKQVRAILLREMSTVIVRALPFGALAGFIIVPSVLWLSGIARILGLVFSLDIPLWCGGLLTGCLIAYIGAMIPIKKGSKIPIRGEIAPKIRRIKPLKKEKRYTGGKLTAGRDSGWFRVCVVILMTVMTFLVFFVLYQTGKKMIPYNNGERALTYELSFQGKYSGNNMNDTLLERIRKIPGVEAVYTGKDDLDSDLYLSFNGVENNELERLRKNWHSPPYSFHEDYKQRKGEALVNLKGIYTGWEQNMEGLEEWIEEGEFDKDLFESGQEIILFLPPYRDRDYHAMITGMDKVEINTDKRYRRFFELEQTVKPGDVVTLTVRAQEQDGNGNLTCSLEKKIQVKVGGILRYLPQDIKNPLWNNNLYYNQYHLKPYTVIAGGGLVDQLRQISVELEQKLKIQNLKDKKDAIISEVGEEIYQILLEEAISGESASSVNVKSEGTPYDSVKIVCNNSATQSTEGTIQNLSSLYGFLCNANYESFEVWKEEYNISLNRSILFMAGAVTGGCVFLCFLLQMVESHLSEDKRHFGIFQSLGIRRKDMLWSYFLRGLKNSILALSISQGFLFLWVWLSNRTIIGKISPYAFSGKTEKILYWYDTCFGTYNWFLHLLFCSCFLLIGIIIYLMPLGGVLKNSPVENIRELGE</sequence>
<organism evidence="9 10">
    <name type="scientific">Fusibacillus kribbianus</name>
    <dbReference type="NCBI Taxonomy" id="3044208"/>
    <lineage>
        <taxon>Bacteria</taxon>
        <taxon>Bacillati</taxon>
        <taxon>Bacillota</taxon>
        <taxon>Clostridia</taxon>
        <taxon>Lachnospirales</taxon>
        <taxon>Lachnospiraceae</taxon>
        <taxon>Fusibacillus</taxon>
    </lineage>
</organism>
<feature type="transmembrane region" description="Helical" evidence="7">
    <location>
        <begin position="892"/>
        <end position="917"/>
    </location>
</feature>
<dbReference type="GO" id="GO:0005886">
    <property type="term" value="C:plasma membrane"/>
    <property type="evidence" value="ECO:0007669"/>
    <property type="project" value="UniProtKB-SubCell"/>
</dbReference>
<keyword evidence="10" id="KW-1185">Reference proteome</keyword>
<dbReference type="EMBL" id="JASGBQ010000007">
    <property type="protein sequence ID" value="MDI9242056.1"/>
    <property type="molecule type" value="Genomic_DNA"/>
</dbReference>
<evidence type="ECO:0000256" key="3">
    <source>
        <dbReference type="ARBA" id="ARBA00022692"/>
    </source>
</evidence>
<evidence type="ECO:0000256" key="6">
    <source>
        <dbReference type="ARBA" id="ARBA00038076"/>
    </source>
</evidence>
<dbReference type="PANTHER" id="PTHR30572:SF4">
    <property type="entry name" value="ABC TRANSPORTER PERMEASE YTRF"/>
    <property type="match status" value="1"/>
</dbReference>
<evidence type="ECO:0000256" key="4">
    <source>
        <dbReference type="ARBA" id="ARBA00022989"/>
    </source>
</evidence>
<accession>A0AAP4B8P7</accession>
<dbReference type="RefSeq" id="WP_283230560.1">
    <property type="nucleotide sequence ID" value="NZ_JASGBQ010000007.1"/>
</dbReference>
<proteinExistence type="inferred from homology"/>
<dbReference type="GO" id="GO:0022857">
    <property type="term" value="F:transmembrane transporter activity"/>
    <property type="evidence" value="ECO:0007669"/>
    <property type="project" value="TreeGrafter"/>
</dbReference>
<keyword evidence="2" id="KW-1003">Cell membrane</keyword>
<keyword evidence="5 7" id="KW-0472">Membrane</keyword>
<evidence type="ECO:0000259" key="8">
    <source>
        <dbReference type="Pfam" id="PF02687"/>
    </source>
</evidence>
<feature type="domain" description="ABC3 transporter permease C-terminal" evidence="8">
    <location>
        <begin position="313"/>
        <end position="430"/>
    </location>
</feature>
<feature type="transmembrane region" description="Helical" evidence="7">
    <location>
        <begin position="21"/>
        <end position="43"/>
    </location>
</feature>
<evidence type="ECO:0000256" key="5">
    <source>
        <dbReference type="ARBA" id="ARBA00023136"/>
    </source>
</evidence>
<name>A0AAP4B8P7_9FIRM</name>
<dbReference type="Pfam" id="PF02687">
    <property type="entry name" value="FtsX"/>
    <property type="match status" value="2"/>
</dbReference>
<protein>
    <submittedName>
        <fullName evidence="9">FtsX-like permease family protein</fullName>
    </submittedName>
</protein>
<dbReference type="AlphaFoldDB" id="A0AAP4B8P7"/>
<evidence type="ECO:0000256" key="2">
    <source>
        <dbReference type="ARBA" id="ARBA00022475"/>
    </source>
</evidence>
<feature type="transmembrane region" description="Helical" evidence="7">
    <location>
        <begin position="843"/>
        <end position="864"/>
    </location>
</feature>
<feature type="transmembrane region" description="Helical" evidence="7">
    <location>
        <begin position="307"/>
        <end position="329"/>
    </location>
</feature>
<dbReference type="Proteomes" id="UP001300383">
    <property type="component" value="Unassembled WGS sequence"/>
</dbReference>
<evidence type="ECO:0000313" key="9">
    <source>
        <dbReference type="EMBL" id="MDI9242056.1"/>
    </source>
</evidence>
<dbReference type="InterPro" id="IPR050250">
    <property type="entry name" value="Macrolide_Exporter_MacB"/>
</dbReference>
<feature type="transmembrane region" description="Helical" evidence="7">
    <location>
        <begin position="401"/>
        <end position="423"/>
    </location>
</feature>
<evidence type="ECO:0000256" key="1">
    <source>
        <dbReference type="ARBA" id="ARBA00004651"/>
    </source>
</evidence>
<gene>
    <name evidence="9" type="ORF">QJ036_06125</name>
</gene>
<evidence type="ECO:0000256" key="7">
    <source>
        <dbReference type="SAM" id="Phobius"/>
    </source>
</evidence>
<keyword evidence="3 7" id="KW-0812">Transmembrane</keyword>
<comment type="subcellular location">
    <subcellularLocation>
        <location evidence="1">Cell membrane</location>
        <topology evidence="1">Multi-pass membrane protein</topology>
    </subcellularLocation>
</comment>
<evidence type="ECO:0000313" key="10">
    <source>
        <dbReference type="Proteomes" id="UP001300383"/>
    </source>
</evidence>
<feature type="transmembrane region" description="Helical" evidence="7">
    <location>
        <begin position="364"/>
        <end position="389"/>
    </location>
</feature>
<keyword evidence="4 7" id="KW-1133">Transmembrane helix</keyword>
<comment type="caution">
    <text evidence="9">The sequence shown here is derived from an EMBL/GenBank/DDBJ whole genome shotgun (WGS) entry which is preliminary data.</text>
</comment>